<comment type="catalytic activity">
    <reaction evidence="17">
        <text>L-threonyl-[protein] + ATP = O-phospho-L-threonyl-[protein] + ADP + H(+)</text>
        <dbReference type="Rhea" id="RHEA:46608"/>
        <dbReference type="Rhea" id="RHEA-COMP:11060"/>
        <dbReference type="Rhea" id="RHEA-COMP:11605"/>
        <dbReference type="ChEBI" id="CHEBI:15378"/>
        <dbReference type="ChEBI" id="CHEBI:30013"/>
        <dbReference type="ChEBI" id="CHEBI:30616"/>
        <dbReference type="ChEBI" id="CHEBI:61977"/>
        <dbReference type="ChEBI" id="CHEBI:456216"/>
        <dbReference type="EC" id="2.7.11.1"/>
    </reaction>
</comment>
<evidence type="ECO:0000256" key="18">
    <source>
        <dbReference type="ARBA" id="ARBA00048679"/>
    </source>
</evidence>
<dbReference type="InterPro" id="IPR001245">
    <property type="entry name" value="Ser-Thr/Tyr_kinase_cat_dom"/>
</dbReference>
<keyword evidence="14 20" id="KW-0472">Membrane</keyword>
<keyword evidence="11" id="KW-0418">Kinase</keyword>
<dbReference type="Pfam" id="PF07714">
    <property type="entry name" value="PK_Tyr_Ser-Thr"/>
    <property type="match status" value="1"/>
</dbReference>
<dbReference type="FunFam" id="1.10.510.10:FF:000714">
    <property type="entry name" value="Kinase family with leucine-rich repeat domain-containing protein"/>
    <property type="match status" value="1"/>
</dbReference>
<dbReference type="InterPro" id="IPR051420">
    <property type="entry name" value="Ser_Thr_Kinases_DiverseReg"/>
</dbReference>
<dbReference type="FunFam" id="3.80.10.10:FF:000512">
    <property type="entry name" value="Leucine-rich repeat receptor-like serine/threonine-protein kinase BAM3"/>
    <property type="match status" value="1"/>
</dbReference>
<evidence type="ECO:0000256" key="21">
    <source>
        <dbReference type="SAM" id="SignalP"/>
    </source>
</evidence>
<dbReference type="InterPro" id="IPR032675">
    <property type="entry name" value="LRR_dom_sf"/>
</dbReference>
<dbReference type="Gramene" id="OQU78846">
    <property type="protein sequence ID" value="OQU78846"/>
    <property type="gene ID" value="SORBI_3008G060500"/>
</dbReference>
<evidence type="ECO:0000256" key="17">
    <source>
        <dbReference type="ARBA" id="ARBA00047899"/>
    </source>
</evidence>
<evidence type="ECO:0000256" key="1">
    <source>
        <dbReference type="ARBA" id="ARBA00004251"/>
    </source>
</evidence>
<dbReference type="Pfam" id="PF13855">
    <property type="entry name" value="LRR_8"/>
    <property type="match status" value="2"/>
</dbReference>
<dbReference type="OrthoDB" id="4062651at2759"/>
<dbReference type="FunFam" id="3.80.10.10:FF:000233">
    <property type="entry name" value="Leucine-rich repeat receptor-like protein kinase TDR"/>
    <property type="match status" value="1"/>
</dbReference>
<dbReference type="Gene3D" id="3.80.10.10">
    <property type="entry name" value="Ribonuclease Inhibitor"/>
    <property type="match status" value="3"/>
</dbReference>
<feature type="domain" description="Protein kinase" evidence="22">
    <location>
        <begin position="709"/>
        <end position="1000"/>
    </location>
</feature>
<evidence type="ECO:0000256" key="13">
    <source>
        <dbReference type="ARBA" id="ARBA00022989"/>
    </source>
</evidence>
<keyword evidence="15" id="KW-0675">Receptor</keyword>
<dbReference type="GO" id="GO:0005524">
    <property type="term" value="F:ATP binding"/>
    <property type="evidence" value="ECO:0007669"/>
    <property type="project" value="UniProtKB-UniRule"/>
</dbReference>
<keyword evidence="6" id="KW-0808">Transferase</keyword>
<dbReference type="Gramene" id="OQU78847">
    <property type="protein sequence ID" value="OQU78847"/>
    <property type="gene ID" value="SORBI_3008G060500"/>
</dbReference>
<dbReference type="SMART" id="SM00220">
    <property type="entry name" value="S_TKc"/>
    <property type="match status" value="1"/>
</dbReference>
<evidence type="ECO:0000256" key="14">
    <source>
        <dbReference type="ARBA" id="ARBA00023136"/>
    </source>
</evidence>
<dbReference type="InterPro" id="IPR003591">
    <property type="entry name" value="Leu-rich_rpt_typical-subtyp"/>
</dbReference>
<dbReference type="GO" id="GO:0005886">
    <property type="term" value="C:plasma membrane"/>
    <property type="evidence" value="ECO:0000318"/>
    <property type="project" value="GO_Central"/>
</dbReference>
<dbReference type="SUPFAM" id="SSF56112">
    <property type="entry name" value="Protein kinase-like (PK-like)"/>
    <property type="match status" value="1"/>
</dbReference>
<dbReference type="InterPro" id="IPR001611">
    <property type="entry name" value="Leu-rich_rpt"/>
</dbReference>
<dbReference type="PROSITE" id="PS00108">
    <property type="entry name" value="PROTEIN_KINASE_ST"/>
    <property type="match status" value="1"/>
</dbReference>
<dbReference type="PROSITE" id="PS50011">
    <property type="entry name" value="PROTEIN_KINASE_DOM"/>
    <property type="match status" value="1"/>
</dbReference>
<evidence type="ECO:0000256" key="2">
    <source>
        <dbReference type="ARBA" id="ARBA00012513"/>
    </source>
</evidence>
<dbReference type="OMA" id="RDDWQIT"/>
<dbReference type="AlphaFoldDB" id="A0A1Z5R643"/>
<evidence type="ECO:0000256" key="10">
    <source>
        <dbReference type="ARBA" id="ARBA00022741"/>
    </source>
</evidence>
<feature type="signal peptide" evidence="21">
    <location>
        <begin position="1"/>
        <end position="39"/>
    </location>
</feature>
<dbReference type="EC" id="2.7.11.1" evidence="2"/>
<dbReference type="PRINTS" id="PR00019">
    <property type="entry name" value="LEURICHRPT"/>
</dbReference>
<feature type="transmembrane region" description="Helical" evidence="20">
    <location>
        <begin position="618"/>
        <end position="643"/>
    </location>
</feature>
<keyword evidence="7 20" id="KW-0812">Transmembrane</keyword>
<dbReference type="SUPFAM" id="SSF52058">
    <property type="entry name" value="L domain-like"/>
    <property type="match status" value="1"/>
</dbReference>
<gene>
    <name evidence="23" type="ORF">SORBI_3008G060500</name>
</gene>
<evidence type="ECO:0000256" key="12">
    <source>
        <dbReference type="ARBA" id="ARBA00022840"/>
    </source>
</evidence>
<reference evidence="24" key="3">
    <citation type="journal article" date="2018" name="Plant J.">
        <title>The Sorghum bicolor reference genome: improved assembly, gene annotations, a transcriptome atlas, and signatures of genome organization.</title>
        <authorList>
            <person name="McCormick R.F."/>
            <person name="Truong S.K."/>
            <person name="Sreedasyam A."/>
            <person name="Jenkins J."/>
            <person name="Shu S."/>
            <person name="Sims D."/>
            <person name="Kennedy M."/>
            <person name="Amirebrahimi M."/>
            <person name="Weers B.D."/>
            <person name="McKinley B."/>
            <person name="Mattison A."/>
            <person name="Morishige D.T."/>
            <person name="Grimwood J."/>
            <person name="Schmutz J."/>
            <person name="Mullet J.E."/>
        </authorList>
    </citation>
    <scope>NUCLEOTIDE SEQUENCE [LARGE SCALE GENOMIC DNA]</scope>
    <source>
        <strain evidence="24">cv. BTx623</strain>
    </source>
</reference>
<evidence type="ECO:0000256" key="20">
    <source>
        <dbReference type="SAM" id="Phobius"/>
    </source>
</evidence>
<evidence type="ECO:0000256" key="6">
    <source>
        <dbReference type="ARBA" id="ARBA00022679"/>
    </source>
</evidence>
<keyword evidence="4" id="KW-0723">Serine/threonine-protein kinase</keyword>
<keyword evidence="16" id="KW-0325">Glycoprotein</keyword>
<dbReference type="EMBL" id="CM000767">
    <property type="protein sequence ID" value="OQU78846.1"/>
    <property type="molecule type" value="Genomic_DNA"/>
</dbReference>
<evidence type="ECO:0000256" key="3">
    <source>
        <dbReference type="ARBA" id="ARBA00022475"/>
    </source>
</evidence>
<dbReference type="CDD" id="cd14066">
    <property type="entry name" value="STKc_IRAK"/>
    <property type="match status" value="1"/>
</dbReference>
<dbReference type="GO" id="GO:0004674">
    <property type="term" value="F:protein serine/threonine kinase activity"/>
    <property type="evidence" value="ECO:0007669"/>
    <property type="project" value="UniProtKB-KW"/>
</dbReference>
<sequence>MTMVERRYGPCASHGFFLLRLLLPFLFFFSFLDVPPAAAAQSPLLNETQKAIMNDIASLVNSESANTRWNAVQNPCTWKGISCRNSSSSSVVTSIALSNYGLSNSSIFAPLCRLDTLRNLDLSINLFTNLSPQFFASTCSMKEGLQSLNLSTNQLANSLSDLSGFPQLEVLDLSFNSFASTNLSAEFGSFPKLRSFNASANKLNGDVPTSMVSSLVELVLSRNRLSGSIPPGLFKYENLTLLDLSQNYITGTVPDNFTSLPKLETLLLSSNNLSGEIPASLSNVTTLTRFAANQNSLNGSIPPGVTKYVKMLDLSYNEISGRIPPDLFLGMNLETIDLTSNNLEGHVDAKFSRSLVRLRLGTNNLSGGIPDSISNASKLAYLELDNNNLEGNIHPNLGECKNLTLLNLASNMLQGQVPDEIGDLKNLVVLKLQMNNFSGSIPSTFSNFISLNALNLSYNSFSGSIPVEITNLQNLSSMNLQANKISGVIPISISLLKNLIELNLGNNLLTGSIPEMPASLSTTLNLSHNLLSGNIPSNIGYLGELEILDLSYNNLSGQVPTSIGSLNSLTELILAYNQLSGSLPVLPKQAAVNITGNPGLTNTTSNVDTGSKKKRHTLLIIIIALAGALIGLCLLAVIVTLSLSKKVYRIENEHSPAEEGAAQIINGNFITMNSTNTTALEYMKEKRDDWQITRFQTLNFEVADIPQGLIEENLVGSGGSGHVYRVTYTNRYNSRTGVVAVKQIRSFGSLDEKLEREFESEARILCNIRHNNIVKLLCCLSSADSKLLVYDYMDNGNLDKWLHGNARNSLAMAWPVHHVPLDWPTRLLVAVGAAQGLCYMHHECSPPIVHRDVKTSNILLDSEFRAKIADFGVARMLVSAGEPNTMSAVAGSFGYMAPEYAYTRKVNEKVDVYSFGVVLLELTTGKKANDGAELGCLAEWARHCYQSGASILDVIDKSIRYAGYPNEIETAFRLGVKCTSILPSPRPTMKNVLQILHKCSERTLRKSRMECSVELEAAPFFLP</sequence>
<dbReference type="InterPro" id="IPR017441">
    <property type="entry name" value="Protein_kinase_ATP_BS"/>
</dbReference>
<dbReference type="Pfam" id="PF00560">
    <property type="entry name" value="LRR_1"/>
    <property type="match status" value="6"/>
</dbReference>
<evidence type="ECO:0000256" key="7">
    <source>
        <dbReference type="ARBA" id="ARBA00022692"/>
    </source>
</evidence>
<feature type="binding site" evidence="19">
    <location>
        <position position="742"/>
    </location>
    <ligand>
        <name>ATP</name>
        <dbReference type="ChEBI" id="CHEBI:30616"/>
    </ligand>
</feature>
<evidence type="ECO:0000256" key="5">
    <source>
        <dbReference type="ARBA" id="ARBA00022614"/>
    </source>
</evidence>
<accession>A0A1Z5R643</accession>
<evidence type="ECO:0000259" key="22">
    <source>
        <dbReference type="PROSITE" id="PS50011"/>
    </source>
</evidence>
<keyword evidence="12 19" id="KW-0067">ATP-binding</keyword>
<evidence type="ECO:0000256" key="19">
    <source>
        <dbReference type="PROSITE-ProRule" id="PRU10141"/>
    </source>
</evidence>
<dbReference type="SMART" id="SM00369">
    <property type="entry name" value="LRR_TYP"/>
    <property type="match status" value="8"/>
</dbReference>
<feature type="chain" id="PRO_5011909270" description="non-specific serine/threonine protein kinase" evidence="21">
    <location>
        <begin position="40"/>
        <end position="1023"/>
    </location>
</feature>
<keyword evidence="10 19" id="KW-0547">Nucleotide-binding</keyword>
<dbReference type="PANTHER" id="PTHR48005:SF85">
    <property type="entry name" value="PROTEIN KINASE DOMAIN-CONTAINING PROTEIN"/>
    <property type="match status" value="1"/>
</dbReference>
<dbReference type="InParanoid" id="A0A1Z5R643"/>
<comment type="catalytic activity">
    <reaction evidence="18">
        <text>L-seryl-[protein] + ATP = O-phospho-L-seryl-[protein] + ADP + H(+)</text>
        <dbReference type="Rhea" id="RHEA:17989"/>
        <dbReference type="Rhea" id="RHEA-COMP:9863"/>
        <dbReference type="Rhea" id="RHEA-COMP:11604"/>
        <dbReference type="ChEBI" id="CHEBI:15378"/>
        <dbReference type="ChEBI" id="CHEBI:29999"/>
        <dbReference type="ChEBI" id="CHEBI:30616"/>
        <dbReference type="ChEBI" id="CHEBI:83421"/>
        <dbReference type="ChEBI" id="CHEBI:456216"/>
        <dbReference type="EC" id="2.7.11.1"/>
    </reaction>
</comment>
<dbReference type="InterPro" id="IPR011009">
    <property type="entry name" value="Kinase-like_dom_sf"/>
</dbReference>
<evidence type="ECO:0000313" key="23">
    <source>
        <dbReference type="EMBL" id="OQU78846.1"/>
    </source>
</evidence>
<evidence type="ECO:0000256" key="9">
    <source>
        <dbReference type="ARBA" id="ARBA00022737"/>
    </source>
</evidence>
<evidence type="ECO:0000256" key="15">
    <source>
        <dbReference type="ARBA" id="ARBA00023170"/>
    </source>
</evidence>
<keyword evidence="24" id="KW-1185">Reference proteome</keyword>
<dbReference type="PANTHER" id="PTHR48005">
    <property type="entry name" value="LEUCINE RICH REPEAT KINASE 2"/>
    <property type="match status" value="1"/>
</dbReference>
<reference evidence="23 24" key="1">
    <citation type="journal article" date="2009" name="Nature">
        <title>The Sorghum bicolor genome and the diversification of grasses.</title>
        <authorList>
            <person name="Paterson A.H."/>
            <person name="Bowers J.E."/>
            <person name="Bruggmann R."/>
            <person name="Dubchak I."/>
            <person name="Grimwood J."/>
            <person name="Gundlach H."/>
            <person name="Haberer G."/>
            <person name="Hellsten U."/>
            <person name="Mitros T."/>
            <person name="Poliakov A."/>
            <person name="Schmutz J."/>
            <person name="Spannagl M."/>
            <person name="Tang H."/>
            <person name="Wang X."/>
            <person name="Wicker T."/>
            <person name="Bharti A.K."/>
            <person name="Chapman J."/>
            <person name="Feltus F.A."/>
            <person name="Gowik U."/>
            <person name="Grigoriev I.V."/>
            <person name="Lyons E."/>
            <person name="Maher C.A."/>
            <person name="Martis M."/>
            <person name="Narechania A."/>
            <person name="Otillar R.P."/>
            <person name="Penning B.W."/>
            <person name="Salamov A.A."/>
            <person name="Wang Y."/>
            <person name="Zhang L."/>
            <person name="Carpita N.C."/>
            <person name="Freeling M."/>
            <person name="Gingle A.R."/>
            <person name="Hash C.T."/>
            <person name="Keller B."/>
            <person name="Klein P."/>
            <person name="Kresovich S."/>
            <person name="McCann M.C."/>
            <person name="Ming R."/>
            <person name="Peterson D.G."/>
            <person name="Mehboob-ur-Rahman"/>
            <person name="Ware D."/>
            <person name="Westhoff P."/>
            <person name="Mayer K.F."/>
            <person name="Messing J."/>
            <person name="Rokhsar D.S."/>
        </authorList>
    </citation>
    <scope>NUCLEOTIDE SEQUENCE [LARGE SCALE GENOMIC DNA]</scope>
    <source>
        <strain evidence="24">cv. BTx623</strain>
    </source>
</reference>
<dbReference type="InterPro" id="IPR000719">
    <property type="entry name" value="Prot_kinase_dom"/>
</dbReference>
<keyword evidence="3" id="KW-1003">Cell membrane</keyword>
<keyword evidence="8 21" id="KW-0732">Signal</keyword>
<evidence type="ECO:0000256" key="8">
    <source>
        <dbReference type="ARBA" id="ARBA00022729"/>
    </source>
</evidence>
<keyword evidence="5" id="KW-0433">Leucine-rich repeat</keyword>
<keyword evidence="13 20" id="KW-1133">Transmembrane helix</keyword>
<dbReference type="Proteomes" id="UP000000768">
    <property type="component" value="Chromosome 8"/>
</dbReference>
<evidence type="ECO:0000256" key="4">
    <source>
        <dbReference type="ARBA" id="ARBA00022527"/>
    </source>
</evidence>
<dbReference type="eggNOG" id="ENOG502QUNV">
    <property type="taxonomic scope" value="Eukaryota"/>
</dbReference>
<dbReference type="Gene3D" id="1.10.510.10">
    <property type="entry name" value="Transferase(Phosphotransferase) domain 1"/>
    <property type="match status" value="1"/>
</dbReference>
<comment type="subcellular location">
    <subcellularLocation>
        <location evidence="1">Cell membrane</location>
        <topology evidence="1">Single-pass type I membrane protein</topology>
    </subcellularLocation>
</comment>
<evidence type="ECO:0000313" key="24">
    <source>
        <dbReference type="Proteomes" id="UP000000768"/>
    </source>
</evidence>
<reference evidence="23" key="2">
    <citation type="submission" date="2017-02" db="EMBL/GenBank/DDBJ databases">
        <title>WGS assembly of Sorghum bicolor.</title>
        <authorList>
            <person name="Paterson A."/>
            <person name="Mullet J."/>
            <person name="Bowers J."/>
            <person name="Bruggmann R."/>
            <person name="Dubchak I."/>
            <person name="Grimwood J."/>
            <person name="Gundlach H."/>
            <person name="Haberer G."/>
            <person name="Hellsten U."/>
            <person name="Mitros T."/>
            <person name="Poliakov A."/>
            <person name="Schmutz J."/>
            <person name="Spannagl M."/>
            <person name="Tang H."/>
            <person name="Wang X."/>
            <person name="Wicker T."/>
            <person name="Bharti A."/>
            <person name="Chapman J."/>
            <person name="Feltus F."/>
            <person name="Gowik U."/>
            <person name="Grigoriev I."/>
            <person name="Lyons E."/>
            <person name="Maher C."/>
            <person name="Martis M."/>
            <person name="Narechania A."/>
            <person name="Otillar R."/>
            <person name="Penning B."/>
            <person name="Salamov A."/>
            <person name="Wang Y."/>
            <person name="Zhang L."/>
            <person name="Carpita N."/>
            <person name="Freeling M."/>
            <person name="Gingle A."/>
            <person name="Hash C."/>
            <person name="Keller B."/>
            <person name="Klein P."/>
            <person name="Kresovich S."/>
            <person name="Mccann M."/>
            <person name="Ming R."/>
            <person name="Peterson D."/>
            <person name="Rahman M."/>
            <person name="Ware D."/>
            <person name="Westhoff P."/>
            <person name="Mayer K."/>
            <person name="Messing J."/>
            <person name="Sims D."/>
            <person name="Jenkins J."/>
            <person name="Shu S."/>
            <person name="Rokhsar D."/>
        </authorList>
    </citation>
    <scope>NUCLEOTIDE SEQUENCE</scope>
</reference>
<dbReference type="Gene3D" id="3.30.200.20">
    <property type="entry name" value="Phosphorylase Kinase, domain 1"/>
    <property type="match status" value="1"/>
</dbReference>
<dbReference type="InterPro" id="IPR008271">
    <property type="entry name" value="Ser/Thr_kinase_AS"/>
</dbReference>
<dbReference type="PROSITE" id="PS00107">
    <property type="entry name" value="PROTEIN_KINASE_ATP"/>
    <property type="match status" value="1"/>
</dbReference>
<dbReference type="EMBL" id="CM000767">
    <property type="protein sequence ID" value="OQU78847.1"/>
    <property type="molecule type" value="Genomic_DNA"/>
</dbReference>
<dbReference type="FunFam" id="3.80.10.10:FF:000470">
    <property type="entry name" value="LRR receptor-like serine/threonine-protein kinase RPK2"/>
    <property type="match status" value="1"/>
</dbReference>
<proteinExistence type="predicted"/>
<protein>
    <recommendedName>
        <fullName evidence="2">non-specific serine/threonine protein kinase</fullName>
        <ecNumber evidence="2">2.7.11.1</ecNumber>
    </recommendedName>
</protein>
<dbReference type="GO" id="GO:0009791">
    <property type="term" value="P:post-embryonic development"/>
    <property type="evidence" value="ECO:0007669"/>
    <property type="project" value="UniProtKB-ARBA"/>
</dbReference>
<dbReference type="SUPFAM" id="SSF52047">
    <property type="entry name" value="RNI-like"/>
    <property type="match status" value="1"/>
</dbReference>
<organism evidence="23 24">
    <name type="scientific">Sorghum bicolor</name>
    <name type="common">Sorghum</name>
    <name type="synonym">Sorghum vulgare</name>
    <dbReference type="NCBI Taxonomy" id="4558"/>
    <lineage>
        <taxon>Eukaryota</taxon>
        <taxon>Viridiplantae</taxon>
        <taxon>Streptophyta</taxon>
        <taxon>Embryophyta</taxon>
        <taxon>Tracheophyta</taxon>
        <taxon>Spermatophyta</taxon>
        <taxon>Magnoliopsida</taxon>
        <taxon>Liliopsida</taxon>
        <taxon>Poales</taxon>
        <taxon>Poaceae</taxon>
        <taxon>PACMAD clade</taxon>
        <taxon>Panicoideae</taxon>
        <taxon>Andropogonodae</taxon>
        <taxon>Andropogoneae</taxon>
        <taxon>Sorghinae</taxon>
        <taxon>Sorghum</taxon>
    </lineage>
</organism>
<keyword evidence="9" id="KW-0677">Repeat</keyword>
<evidence type="ECO:0000256" key="11">
    <source>
        <dbReference type="ARBA" id="ARBA00022777"/>
    </source>
</evidence>
<evidence type="ECO:0000256" key="16">
    <source>
        <dbReference type="ARBA" id="ARBA00023180"/>
    </source>
</evidence>
<name>A0A1Z5R643_SORBI</name>
<dbReference type="GO" id="GO:0051606">
    <property type="term" value="P:detection of stimulus"/>
    <property type="evidence" value="ECO:0007669"/>
    <property type="project" value="UniProtKB-ARBA"/>
</dbReference>